<accession>A0ABV5AR74</accession>
<dbReference type="Gene3D" id="3.40.50.1110">
    <property type="entry name" value="SGNH hydrolase"/>
    <property type="match status" value="1"/>
</dbReference>
<dbReference type="SUPFAM" id="SSF52266">
    <property type="entry name" value="SGNH hydrolase"/>
    <property type="match status" value="1"/>
</dbReference>
<dbReference type="InterPro" id="IPR036514">
    <property type="entry name" value="SGNH_hydro_sf"/>
</dbReference>
<gene>
    <name evidence="2" type="ORF">ACE41H_06925</name>
</gene>
<dbReference type="InterPro" id="IPR013830">
    <property type="entry name" value="SGNH_hydro"/>
</dbReference>
<dbReference type="PANTHER" id="PTHR30383">
    <property type="entry name" value="THIOESTERASE 1/PROTEASE 1/LYSOPHOSPHOLIPASE L1"/>
    <property type="match status" value="1"/>
</dbReference>
<keyword evidence="3" id="KW-1185">Reference proteome</keyword>
<feature type="domain" description="SGNH hydrolase-type esterase" evidence="1">
    <location>
        <begin position="6"/>
        <end position="191"/>
    </location>
</feature>
<comment type="caution">
    <text evidence="2">The sequence shown here is derived from an EMBL/GenBank/DDBJ whole genome shotgun (WGS) entry which is preliminary data.</text>
</comment>
<dbReference type="EMBL" id="JBHHMI010000004">
    <property type="protein sequence ID" value="MFB5266515.1"/>
    <property type="molecule type" value="Genomic_DNA"/>
</dbReference>
<dbReference type="InterPro" id="IPR051532">
    <property type="entry name" value="Ester_Hydrolysis_Enzymes"/>
</dbReference>
<name>A0ABV5AR74_9BACL</name>
<dbReference type="PANTHER" id="PTHR30383:SF27">
    <property type="entry name" value="SPORE GERMINATION LIPASE LIPC"/>
    <property type="match status" value="1"/>
</dbReference>
<dbReference type="Proteomes" id="UP001580346">
    <property type="component" value="Unassembled WGS sequence"/>
</dbReference>
<reference evidence="2 3" key="1">
    <citation type="submission" date="2024-09" db="EMBL/GenBank/DDBJ databases">
        <title>Paenibacillus zeirhizospherea sp. nov., isolated from surface of the maize (Zea mays) roots in a horticulture field, Hungary.</title>
        <authorList>
            <person name="Marton D."/>
            <person name="Farkas M."/>
            <person name="Bedics A."/>
            <person name="Toth E."/>
            <person name="Tancsics A."/>
            <person name="Boka K."/>
            <person name="Maroti G."/>
            <person name="Kriszt B."/>
            <person name="Cserhati M."/>
        </authorList>
    </citation>
    <scope>NUCLEOTIDE SEQUENCE [LARGE SCALE GENOMIC DNA]</scope>
    <source>
        <strain evidence="2 3">KCTC 33519</strain>
    </source>
</reference>
<evidence type="ECO:0000259" key="1">
    <source>
        <dbReference type="Pfam" id="PF13472"/>
    </source>
</evidence>
<sequence length="205" mass="22295">MYRYTAIGDSLTAGTGALPGNGFAPLYSRSIEKYSGTRVLYQNLGVNGMTCPELLRNVASSSVYRTALVQADIITVSIGGNDLIRLAKSSGSKNIRSELARLQGCLHQTLAGLYSIKAGSRSPFLIRFVGLYNPFPEMPEAVLGIRSFNASLSSLSGPYCRVAHIYREFEGRERQLLSVDGIHPNGRGYRVIAARLNKLGFAPLF</sequence>
<organism evidence="2 3">
    <name type="scientific">Paenibacillus enshidis</name>
    <dbReference type="NCBI Taxonomy" id="1458439"/>
    <lineage>
        <taxon>Bacteria</taxon>
        <taxon>Bacillati</taxon>
        <taxon>Bacillota</taxon>
        <taxon>Bacilli</taxon>
        <taxon>Bacillales</taxon>
        <taxon>Paenibacillaceae</taxon>
        <taxon>Paenibacillus</taxon>
    </lineage>
</organism>
<evidence type="ECO:0000313" key="3">
    <source>
        <dbReference type="Proteomes" id="UP001580346"/>
    </source>
</evidence>
<dbReference type="RefSeq" id="WP_375354502.1">
    <property type="nucleotide sequence ID" value="NZ_JBHHMI010000004.1"/>
</dbReference>
<protein>
    <submittedName>
        <fullName evidence="2">GDSL-type esterase/lipase family protein</fullName>
    </submittedName>
</protein>
<evidence type="ECO:0000313" key="2">
    <source>
        <dbReference type="EMBL" id="MFB5266515.1"/>
    </source>
</evidence>
<proteinExistence type="predicted"/>
<dbReference type="Pfam" id="PF13472">
    <property type="entry name" value="Lipase_GDSL_2"/>
    <property type="match status" value="1"/>
</dbReference>